<gene>
    <name evidence="7" type="ORF">RUM43_010137</name>
</gene>
<evidence type="ECO:0000256" key="1">
    <source>
        <dbReference type="ARBA" id="ARBA00004141"/>
    </source>
</evidence>
<proteinExistence type="predicted"/>
<feature type="transmembrane region" description="Helical" evidence="5">
    <location>
        <begin position="293"/>
        <end position="318"/>
    </location>
</feature>
<evidence type="ECO:0000313" key="7">
    <source>
        <dbReference type="EMBL" id="KAK6636476.1"/>
    </source>
</evidence>
<dbReference type="InterPro" id="IPR013057">
    <property type="entry name" value="AA_transpt_TM"/>
</dbReference>
<dbReference type="GO" id="GO:0015179">
    <property type="term" value="F:L-amino acid transmembrane transporter activity"/>
    <property type="evidence" value="ECO:0007669"/>
    <property type="project" value="TreeGrafter"/>
</dbReference>
<feature type="transmembrane region" description="Helical" evidence="5">
    <location>
        <begin position="449"/>
        <end position="472"/>
    </location>
</feature>
<dbReference type="AlphaFoldDB" id="A0AAN8S726"/>
<evidence type="ECO:0000256" key="4">
    <source>
        <dbReference type="ARBA" id="ARBA00023136"/>
    </source>
</evidence>
<dbReference type="Proteomes" id="UP001372834">
    <property type="component" value="Unassembled WGS sequence"/>
</dbReference>
<evidence type="ECO:0000313" key="8">
    <source>
        <dbReference type="Proteomes" id="UP001372834"/>
    </source>
</evidence>
<keyword evidence="2 5" id="KW-0812">Transmembrane</keyword>
<feature type="transmembrane region" description="Helical" evidence="5">
    <location>
        <begin position="199"/>
        <end position="217"/>
    </location>
</feature>
<dbReference type="GO" id="GO:0005774">
    <property type="term" value="C:vacuolar membrane"/>
    <property type="evidence" value="ECO:0007669"/>
    <property type="project" value="TreeGrafter"/>
</dbReference>
<dbReference type="PANTHER" id="PTHR22950:SF349">
    <property type="entry name" value="AMINO ACID TRANSPORTER TRANSMEMBRANE DOMAIN-CONTAINING PROTEIN"/>
    <property type="match status" value="1"/>
</dbReference>
<sequence length="475" mass="52440">MCLFESGLRFDLTDQSITDIRNSPDNIVVHLPGAMEDSVTGVKSCNDGGDEDGYDPILNRTLEHPTSNLDTLIHLLKGNIGTGILAMPDAFRNSGLLVGFFCTLFMGAICTHCMHMLVKCSHRLCKKRQVGSLGFPEVVETAFELGPEFLQPLAKASKTFVNVFLCITQLGFCCVYFVFVAANLQEFFKYYDINHERTTYLFLLLVPLIILNLVKNLKFLTPVSLLASILTVSGLGITFFYMLHDLPRTSTVRSFSSWSQLPLYFGTAIYAFEGIGVVLPLENNMKTPQDFGGWRGVLNTGMVIVACLYTAMGFFGYLKYGDAVAIGSITLNLPQNEILAQSVKLTMALSIFLSFGLQLYVPVGIMWPFLKSKFQSDNAQKYGEYVLRVSLVLLTFGLAIMIPNLGAVISLVGAASSSTLAIIFPPLIEIMTFWDSDLGKYNWILLKDILIVVFGVLIFGIGTYVSLANIIAPFH</sequence>
<feature type="transmembrane region" description="Helical" evidence="5">
    <location>
        <begin position="224"/>
        <end position="243"/>
    </location>
</feature>
<dbReference type="Pfam" id="PF01490">
    <property type="entry name" value="Aa_trans"/>
    <property type="match status" value="1"/>
</dbReference>
<evidence type="ECO:0000256" key="3">
    <source>
        <dbReference type="ARBA" id="ARBA00022989"/>
    </source>
</evidence>
<organism evidence="7 8">
    <name type="scientific">Polyplax serrata</name>
    <name type="common">Common mouse louse</name>
    <dbReference type="NCBI Taxonomy" id="468196"/>
    <lineage>
        <taxon>Eukaryota</taxon>
        <taxon>Metazoa</taxon>
        <taxon>Ecdysozoa</taxon>
        <taxon>Arthropoda</taxon>
        <taxon>Hexapoda</taxon>
        <taxon>Insecta</taxon>
        <taxon>Pterygota</taxon>
        <taxon>Neoptera</taxon>
        <taxon>Paraneoptera</taxon>
        <taxon>Psocodea</taxon>
        <taxon>Troctomorpha</taxon>
        <taxon>Phthiraptera</taxon>
        <taxon>Anoplura</taxon>
        <taxon>Polyplacidae</taxon>
        <taxon>Polyplax</taxon>
    </lineage>
</organism>
<feature type="transmembrane region" description="Helical" evidence="5">
    <location>
        <begin position="263"/>
        <end position="281"/>
    </location>
</feature>
<dbReference type="EMBL" id="JAWJWE010000004">
    <property type="protein sequence ID" value="KAK6636476.1"/>
    <property type="molecule type" value="Genomic_DNA"/>
</dbReference>
<protein>
    <recommendedName>
        <fullName evidence="6">Amino acid transporter transmembrane domain-containing protein</fullName>
    </recommendedName>
</protein>
<keyword evidence="4 5" id="KW-0472">Membrane</keyword>
<evidence type="ECO:0000256" key="2">
    <source>
        <dbReference type="ARBA" id="ARBA00022692"/>
    </source>
</evidence>
<feature type="transmembrane region" description="Helical" evidence="5">
    <location>
        <begin position="338"/>
        <end position="361"/>
    </location>
</feature>
<feature type="transmembrane region" description="Helical" evidence="5">
    <location>
        <begin position="382"/>
        <end position="402"/>
    </location>
</feature>
<evidence type="ECO:0000256" key="5">
    <source>
        <dbReference type="SAM" id="Phobius"/>
    </source>
</evidence>
<name>A0AAN8S726_POLSC</name>
<feature type="transmembrane region" description="Helical" evidence="5">
    <location>
        <begin position="160"/>
        <end position="179"/>
    </location>
</feature>
<evidence type="ECO:0000259" key="6">
    <source>
        <dbReference type="Pfam" id="PF01490"/>
    </source>
</evidence>
<comment type="caution">
    <text evidence="7">The sequence shown here is derived from an EMBL/GenBank/DDBJ whole genome shotgun (WGS) entry which is preliminary data.</text>
</comment>
<keyword evidence="3 5" id="KW-1133">Transmembrane helix</keyword>
<reference evidence="7 8" key="1">
    <citation type="submission" date="2023-10" db="EMBL/GenBank/DDBJ databases">
        <title>Genomes of two closely related lineages of the louse Polyplax serrata with different host specificities.</title>
        <authorList>
            <person name="Martinu J."/>
            <person name="Tarabai H."/>
            <person name="Stefka J."/>
            <person name="Hypsa V."/>
        </authorList>
    </citation>
    <scope>NUCLEOTIDE SEQUENCE [LARGE SCALE GENOMIC DNA]</scope>
    <source>
        <strain evidence="7">HR10_N</strain>
    </source>
</reference>
<feature type="domain" description="Amino acid transporter transmembrane" evidence="6">
    <location>
        <begin position="64"/>
        <end position="466"/>
    </location>
</feature>
<feature type="transmembrane region" description="Helical" evidence="5">
    <location>
        <begin position="96"/>
        <end position="118"/>
    </location>
</feature>
<comment type="subcellular location">
    <subcellularLocation>
        <location evidence="1">Membrane</location>
        <topology evidence="1">Multi-pass membrane protein</topology>
    </subcellularLocation>
</comment>
<dbReference type="PANTHER" id="PTHR22950">
    <property type="entry name" value="AMINO ACID TRANSPORTER"/>
    <property type="match status" value="1"/>
</dbReference>
<accession>A0AAN8S726</accession>